<feature type="transmembrane region" description="Helical" evidence="9">
    <location>
        <begin position="405"/>
        <end position="426"/>
    </location>
</feature>
<keyword evidence="8 9" id="KW-0472">Membrane</keyword>
<evidence type="ECO:0000313" key="13">
    <source>
        <dbReference type="Proteomes" id="UP000515703"/>
    </source>
</evidence>
<keyword evidence="13" id="KW-1185">Reference proteome</keyword>
<dbReference type="SUPFAM" id="SSF90123">
    <property type="entry name" value="ABC transporter transmembrane region"/>
    <property type="match status" value="1"/>
</dbReference>
<organism evidence="12 13">
    <name type="scientific">Anaerocolumna chitinilytica</name>
    <dbReference type="NCBI Taxonomy" id="1727145"/>
    <lineage>
        <taxon>Bacteria</taxon>
        <taxon>Bacillati</taxon>
        <taxon>Bacillota</taxon>
        <taxon>Clostridia</taxon>
        <taxon>Lachnospirales</taxon>
        <taxon>Lachnospiraceae</taxon>
        <taxon>Anaerocolumna</taxon>
    </lineage>
</organism>
<evidence type="ECO:0000256" key="9">
    <source>
        <dbReference type="SAM" id="Phobius"/>
    </source>
</evidence>
<keyword evidence="4 9" id="KW-0812">Transmembrane</keyword>
<dbReference type="RefSeq" id="WP_185259740.1">
    <property type="nucleotide sequence ID" value="NZ_AP023368.1"/>
</dbReference>
<proteinExistence type="predicted"/>
<dbReference type="GO" id="GO:0016887">
    <property type="term" value="F:ATP hydrolysis activity"/>
    <property type="evidence" value="ECO:0007669"/>
    <property type="project" value="InterPro"/>
</dbReference>
<evidence type="ECO:0000256" key="1">
    <source>
        <dbReference type="ARBA" id="ARBA00004651"/>
    </source>
</evidence>
<dbReference type="GO" id="GO:0015421">
    <property type="term" value="F:ABC-type oligopeptide transporter activity"/>
    <property type="evidence" value="ECO:0007669"/>
    <property type="project" value="TreeGrafter"/>
</dbReference>
<dbReference type="Proteomes" id="UP000515703">
    <property type="component" value="Chromosome"/>
</dbReference>
<feature type="domain" description="ABC transmembrane type-1" evidence="11">
    <location>
        <begin position="216"/>
        <end position="468"/>
    </location>
</feature>
<keyword evidence="2" id="KW-0813">Transport</keyword>
<evidence type="ECO:0000256" key="5">
    <source>
        <dbReference type="ARBA" id="ARBA00022741"/>
    </source>
</evidence>
<evidence type="ECO:0000256" key="8">
    <source>
        <dbReference type="ARBA" id="ARBA00023136"/>
    </source>
</evidence>
<feature type="transmembrane region" description="Helical" evidence="9">
    <location>
        <begin position="295"/>
        <end position="319"/>
    </location>
</feature>
<dbReference type="PROSITE" id="PS50893">
    <property type="entry name" value="ABC_TRANSPORTER_2"/>
    <property type="match status" value="1"/>
</dbReference>
<feature type="transmembrane region" description="Helical" evidence="9">
    <location>
        <begin position="221"/>
        <end position="247"/>
    </location>
</feature>
<dbReference type="GO" id="GO:0005524">
    <property type="term" value="F:ATP binding"/>
    <property type="evidence" value="ECO:0007669"/>
    <property type="project" value="UniProtKB-KW"/>
</dbReference>
<dbReference type="InterPro" id="IPR036640">
    <property type="entry name" value="ABC1_TM_sf"/>
</dbReference>
<evidence type="ECO:0000256" key="6">
    <source>
        <dbReference type="ARBA" id="ARBA00022840"/>
    </source>
</evidence>
<protein>
    <submittedName>
        <fullName evidence="12">ABC transporter</fullName>
    </submittedName>
</protein>
<dbReference type="AlphaFoldDB" id="A0A7I8DKV9"/>
<dbReference type="Gene3D" id="1.20.1560.10">
    <property type="entry name" value="ABC transporter type 1, transmembrane domain"/>
    <property type="match status" value="1"/>
</dbReference>
<evidence type="ECO:0000256" key="7">
    <source>
        <dbReference type="ARBA" id="ARBA00022989"/>
    </source>
</evidence>
<dbReference type="PROSITE" id="PS00211">
    <property type="entry name" value="ABC_TRANSPORTER_1"/>
    <property type="match status" value="1"/>
</dbReference>
<dbReference type="PANTHER" id="PTHR43394">
    <property type="entry name" value="ATP-DEPENDENT PERMEASE MDL1, MITOCHONDRIAL"/>
    <property type="match status" value="1"/>
</dbReference>
<keyword evidence="3" id="KW-1003">Cell membrane</keyword>
<evidence type="ECO:0000256" key="2">
    <source>
        <dbReference type="ARBA" id="ARBA00022448"/>
    </source>
</evidence>
<gene>
    <name evidence="12" type="ORF">bsdcttw_13680</name>
</gene>
<keyword evidence="5" id="KW-0547">Nucleotide-binding</keyword>
<feature type="transmembrane region" description="Helical" evidence="9">
    <location>
        <begin position="325"/>
        <end position="347"/>
    </location>
</feature>
<dbReference type="Pfam" id="PF00005">
    <property type="entry name" value="ABC_tran"/>
    <property type="match status" value="1"/>
</dbReference>
<dbReference type="InterPro" id="IPR011527">
    <property type="entry name" value="ABC1_TM_dom"/>
</dbReference>
<dbReference type="InterPro" id="IPR039421">
    <property type="entry name" value="Type_1_exporter"/>
</dbReference>
<dbReference type="FunFam" id="3.40.50.300:FF:000221">
    <property type="entry name" value="Multidrug ABC transporter ATP-binding protein"/>
    <property type="match status" value="1"/>
</dbReference>
<dbReference type="InterPro" id="IPR003439">
    <property type="entry name" value="ABC_transporter-like_ATP-bd"/>
</dbReference>
<dbReference type="GO" id="GO:0005886">
    <property type="term" value="C:plasma membrane"/>
    <property type="evidence" value="ECO:0007669"/>
    <property type="project" value="UniProtKB-SubCell"/>
</dbReference>
<dbReference type="SUPFAM" id="SSF52540">
    <property type="entry name" value="P-loop containing nucleoside triphosphate hydrolases"/>
    <property type="match status" value="1"/>
</dbReference>
<evidence type="ECO:0000259" key="11">
    <source>
        <dbReference type="PROSITE" id="PS50929"/>
    </source>
</evidence>
<keyword evidence="7 9" id="KW-1133">Transmembrane helix</keyword>
<evidence type="ECO:0000259" key="10">
    <source>
        <dbReference type="PROSITE" id="PS50893"/>
    </source>
</evidence>
<feature type="transmembrane region" description="Helical" evidence="9">
    <location>
        <begin position="446"/>
        <end position="466"/>
    </location>
</feature>
<reference evidence="12 13" key="1">
    <citation type="submission" date="2020-08" db="EMBL/GenBank/DDBJ databases">
        <title>Draft genome sequencing of an Anaerocolumna strain isolated from anoxic soil subjected to BSD treatment.</title>
        <authorList>
            <person name="Uek A."/>
            <person name="Tonouchi A."/>
        </authorList>
    </citation>
    <scope>NUCLEOTIDE SEQUENCE [LARGE SCALE GENOMIC DNA]</scope>
    <source>
        <strain evidence="12 13">CTTW</strain>
    </source>
</reference>
<dbReference type="CDD" id="cd18548">
    <property type="entry name" value="ABC_6TM_Tm287_like"/>
    <property type="match status" value="1"/>
</dbReference>
<evidence type="ECO:0000256" key="3">
    <source>
        <dbReference type="ARBA" id="ARBA00022475"/>
    </source>
</evidence>
<feature type="domain" description="ABC transporter" evidence="10">
    <location>
        <begin position="503"/>
        <end position="738"/>
    </location>
</feature>
<evidence type="ECO:0000256" key="4">
    <source>
        <dbReference type="ARBA" id="ARBA00022692"/>
    </source>
</evidence>
<dbReference type="KEGG" id="acht:bsdcttw_13680"/>
<accession>A0A7I8DKV9</accession>
<dbReference type="SMART" id="SM00382">
    <property type="entry name" value="AAA"/>
    <property type="match status" value="1"/>
</dbReference>
<name>A0A7I8DKV9_9FIRM</name>
<dbReference type="InterPro" id="IPR017871">
    <property type="entry name" value="ABC_transporter-like_CS"/>
</dbReference>
<reference evidence="12 13" key="2">
    <citation type="submission" date="2020-08" db="EMBL/GenBank/DDBJ databases">
        <authorList>
            <person name="Ueki A."/>
            <person name="Tonouchi A."/>
        </authorList>
    </citation>
    <scope>NUCLEOTIDE SEQUENCE [LARGE SCALE GENOMIC DNA]</scope>
    <source>
        <strain evidence="12 13">CTTW</strain>
    </source>
</reference>
<comment type="subcellular location">
    <subcellularLocation>
        <location evidence="1">Cell membrane</location>
        <topology evidence="1">Multi-pass membrane protein</topology>
    </subcellularLocation>
</comment>
<keyword evidence="6" id="KW-0067">ATP-binding</keyword>
<dbReference type="InterPro" id="IPR027417">
    <property type="entry name" value="P-loop_NTPase"/>
</dbReference>
<dbReference type="Gene3D" id="3.40.50.300">
    <property type="entry name" value="P-loop containing nucleotide triphosphate hydrolases"/>
    <property type="match status" value="1"/>
</dbReference>
<dbReference type="InterPro" id="IPR003593">
    <property type="entry name" value="AAA+_ATPase"/>
</dbReference>
<sequence length="748" mass="82890">MLKLFKLLKSSWPIMLVVIALLGLQAYCDLTLPTYTSEIVDVGIQGGGIKSAVPEAIEENYMKAVLYFVEDKDQQQVLDSYTLVTKDSVSAEDYKDYLDKYPALEKENIYVLKDLDKEQKDSLNQILADPMLIVGSLSMESDTTAKLKDAVAKMVPAELQSAPLVAMIISLPKEQSAKILEPITDKINGIQDSLKNQSAAAIVKYQYKALGMDTDKIQTNFILLTGLKMLGLALIAMISTVLVGFFASRMAAKLGREARGQVFRKVVSFSNAEFDHFSTASLITRSTNDIQQIQGMLVFLIRIVFYSPILAIGGIVKVLNTNVSMTWIIALAVIIIIIIIGTLFIVAMPKFKAIQKLIDRINLVTREILTGLSVIRAFHKEKPEEARFDVANVNLTKTNLFVNRAMTFMMPLMMLVFNGVSVLIIWTGAHGVNNGEMQVGDLMAFLQYTMQIIMSFLMFSMISIMLPRASVAAGRIWEVLNSKVTIHDPSVSKSFAPDKKGYVEFKSVNFKYSNADDNVLDDISFTAEPGKTTAIIGSTGSGKSTLVHLIPRFYDVTGGSILVDGVDIRDITQHELRDKIGFVPQKGVLFTGTIESNIKYGKQNANEDEIKKAARIAQATDFIEEKTEKYQTQISQGGGNVSGGQKQRLSIARAIAKDPEIYIFDDSFSALDYKTDVALRKALNEEIKNRTIIIVAQRISTILHADQIIVLDEGKIVGRGTHKELLKNCDVYNQIALSQLSKEELAYE</sequence>
<evidence type="ECO:0000313" key="12">
    <source>
        <dbReference type="EMBL" id="BCJ98327.1"/>
    </source>
</evidence>
<dbReference type="PANTHER" id="PTHR43394:SF1">
    <property type="entry name" value="ATP-BINDING CASSETTE SUB-FAMILY B MEMBER 10, MITOCHONDRIAL"/>
    <property type="match status" value="1"/>
</dbReference>
<dbReference type="Pfam" id="PF00664">
    <property type="entry name" value="ABC_membrane"/>
    <property type="match status" value="1"/>
</dbReference>
<dbReference type="PROSITE" id="PS50929">
    <property type="entry name" value="ABC_TM1F"/>
    <property type="match status" value="1"/>
</dbReference>
<dbReference type="EMBL" id="AP023368">
    <property type="protein sequence ID" value="BCJ98327.1"/>
    <property type="molecule type" value="Genomic_DNA"/>
</dbReference>